<reference evidence="1 2" key="2">
    <citation type="journal article" date="2018" name="Int. J. Syst. Evol. Microbiol.">
        <title>Burkholderia insecticola sp. nov., a gut symbiotic bacterium of the bean bug Riptortus pedestris.</title>
        <authorList>
            <person name="Takeshita K."/>
            <person name="Tamaki H."/>
            <person name="Ohbayashi T."/>
            <person name="Meng X.-Y."/>
            <person name="Sone T."/>
            <person name="Mitani Y."/>
            <person name="Peeters C."/>
            <person name="Kikuchi Y."/>
            <person name="Vandamme P."/>
        </authorList>
    </citation>
    <scope>NUCLEOTIDE SEQUENCE [LARGE SCALE GENOMIC DNA]</scope>
    <source>
        <strain evidence="1">RPE64</strain>
    </source>
</reference>
<protein>
    <submittedName>
        <fullName evidence="1">Uncharacterized protein</fullName>
    </submittedName>
</protein>
<dbReference type="AlphaFoldDB" id="R4WNS8"/>
<gene>
    <name evidence="1" type="ORF">BRPE64_CCDS01210</name>
</gene>
<dbReference type="EMBL" id="AP013060">
    <property type="protein sequence ID" value="BAN26204.1"/>
    <property type="molecule type" value="Genomic_DNA"/>
</dbReference>
<dbReference type="PATRIC" id="fig|758793.3.peg.4447"/>
<dbReference type="Proteomes" id="UP000013966">
    <property type="component" value="Chromosome 3"/>
</dbReference>
<sequence length="39" mass="3791">MPVIARIDTKPASAAQFRACVVGGGGVSTLCHDCAGAGC</sequence>
<name>R4WNS8_9BURK</name>
<evidence type="ECO:0000313" key="1">
    <source>
        <dbReference type="EMBL" id="BAN26204.1"/>
    </source>
</evidence>
<proteinExistence type="predicted"/>
<reference evidence="1 2" key="1">
    <citation type="journal article" date="2013" name="Genome Announc.">
        <title>Complete Genome Sequence of Burkholderia sp. Strain RPE64, Bacterial Symbiont of the Bean Bug Riptortus pedestris.</title>
        <authorList>
            <person name="Shibata T.F."/>
            <person name="Maeda T."/>
            <person name="Nikoh N."/>
            <person name="Yamaguchi K."/>
            <person name="Oshima K."/>
            <person name="Hattori M."/>
            <person name="Nishiyama T."/>
            <person name="Hasebe M."/>
            <person name="Fukatsu T."/>
            <person name="Kikuchi Y."/>
            <person name="Shigenobu S."/>
        </authorList>
    </citation>
    <scope>NUCLEOTIDE SEQUENCE [LARGE SCALE GENOMIC DNA]</scope>
</reference>
<dbReference type="HOGENOM" id="CLU_3306032_0_0_4"/>
<accession>R4WNS8</accession>
<organism evidence="1 2">
    <name type="scientific">Caballeronia insecticola</name>
    <dbReference type="NCBI Taxonomy" id="758793"/>
    <lineage>
        <taxon>Bacteria</taxon>
        <taxon>Pseudomonadati</taxon>
        <taxon>Pseudomonadota</taxon>
        <taxon>Betaproteobacteria</taxon>
        <taxon>Burkholderiales</taxon>
        <taxon>Burkholderiaceae</taxon>
        <taxon>Caballeronia</taxon>
    </lineage>
</organism>
<evidence type="ECO:0000313" key="2">
    <source>
        <dbReference type="Proteomes" id="UP000013966"/>
    </source>
</evidence>
<dbReference type="KEGG" id="buo:BRPE64_CCDS01210"/>
<keyword evidence="2" id="KW-1185">Reference proteome</keyword>
<dbReference type="STRING" id="758793.BRPE64_CCDS01210"/>